<feature type="transmembrane region" description="Helical" evidence="2">
    <location>
        <begin position="21"/>
        <end position="42"/>
    </location>
</feature>
<gene>
    <name evidence="3" type="ORF">H9Q79_12270</name>
</gene>
<dbReference type="GO" id="GO:0005975">
    <property type="term" value="P:carbohydrate metabolic process"/>
    <property type="evidence" value="ECO:0007669"/>
    <property type="project" value="InterPro"/>
</dbReference>
<organism evidence="3 4">
    <name type="scientific">Wansuia hejianensis</name>
    <dbReference type="NCBI Taxonomy" id="2763667"/>
    <lineage>
        <taxon>Bacteria</taxon>
        <taxon>Bacillati</taxon>
        <taxon>Bacillota</taxon>
        <taxon>Clostridia</taxon>
        <taxon>Lachnospirales</taxon>
        <taxon>Lachnospiraceae</taxon>
        <taxon>Wansuia</taxon>
    </lineage>
</organism>
<dbReference type="Proteomes" id="UP000515860">
    <property type="component" value="Chromosome"/>
</dbReference>
<dbReference type="InterPro" id="IPR011330">
    <property type="entry name" value="Glyco_hydro/deAcase_b/a-brl"/>
</dbReference>
<dbReference type="KEGG" id="whj:H9Q79_12270"/>
<name>A0A7G9GA58_9FIRM</name>
<protein>
    <submittedName>
        <fullName evidence="3">Polysaccharide deacetylase</fullName>
    </submittedName>
</protein>
<accession>A0A7G9GA58</accession>
<dbReference type="RefSeq" id="WP_249328392.1">
    <property type="nucleotide sequence ID" value="NZ_CP060635.1"/>
</dbReference>
<keyword evidence="2" id="KW-0472">Membrane</keyword>
<keyword evidence="2" id="KW-1133">Transmembrane helix</keyword>
<evidence type="ECO:0000313" key="3">
    <source>
        <dbReference type="EMBL" id="QNM07690.1"/>
    </source>
</evidence>
<dbReference type="Gene3D" id="3.20.20.370">
    <property type="entry name" value="Glycoside hydrolase/deacetylase"/>
    <property type="match status" value="1"/>
</dbReference>
<sequence length="503" mass="55692">MSSKKPMSRREMKRRKRRNALILKSVLLCVLVVVLIVAIWVLTGGPDKLKKKGSGSTSDSVSTSSGEQGSSSGSSSSSSSSTPSGGVVAGGKEDLMNQASMLATQYDYDGAIELLNSIEGADQDADIITMVADFETKRSNLVATPPEKVTHIFFHSLVVDPERGFSLTDSESWNNATAGFCQWMTTVDEFNAIIQQMYDRGYVLVDLDDMVDKTTDENGTVHVTAKNIMLPQGKIPFVMSLDDLSYYHSYDGRGTATRMIIGEDGKPTCEYVQADGTTVTGSYDCVPLLDDFLEVHPDFSYKGAKGTIALTGYNGILGYRTDYCYRDRVDLGADQEAWLNAHPEFNWDEECAKAKEVAECLKADGWKFASHTWGHIRIGDADMEWLQTDTQKWLDYVAPLIGGSDRIIFAHGQDLAAWNEEYASTEKFQYLKSKGFDIYCNVDSTQYFVQIGDLFLRMGRRNLDGYRLWEAVYGGNDKVSDLIDAASVIDPKRPTDASLYNLG</sequence>
<reference evidence="3 4" key="1">
    <citation type="submission" date="2020-08" db="EMBL/GenBank/DDBJ databases">
        <authorList>
            <person name="Liu C."/>
            <person name="Sun Q."/>
        </authorList>
    </citation>
    <scope>NUCLEOTIDE SEQUENCE [LARGE SCALE GENOMIC DNA]</scope>
    <source>
        <strain evidence="3 4">NSJ-29</strain>
    </source>
</reference>
<keyword evidence="2" id="KW-0812">Transmembrane</keyword>
<dbReference type="SUPFAM" id="SSF88713">
    <property type="entry name" value="Glycoside hydrolase/deacetylase"/>
    <property type="match status" value="1"/>
</dbReference>
<proteinExistence type="predicted"/>
<dbReference type="EMBL" id="CP060635">
    <property type="protein sequence ID" value="QNM07690.1"/>
    <property type="molecule type" value="Genomic_DNA"/>
</dbReference>
<evidence type="ECO:0000256" key="1">
    <source>
        <dbReference type="SAM" id="MobiDB-lite"/>
    </source>
</evidence>
<evidence type="ECO:0000313" key="4">
    <source>
        <dbReference type="Proteomes" id="UP000515860"/>
    </source>
</evidence>
<dbReference type="AlphaFoldDB" id="A0A7G9GA58"/>
<feature type="region of interest" description="Disordered" evidence="1">
    <location>
        <begin position="49"/>
        <end position="90"/>
    </location>
</feature>
<feature type="compositionally biased region" description="Low complexity" evidence="1">
    <location>
        <begin position="54"/>
        <end position="86"/>
    </location>
</feature>
<evidence type="ECO:0000256" key="2">
    <source>
        <dbReference type="SAM" id="Phobius"/>
    </source>
</evidence>
<keyword evidence="4" id="KW-1185">Reference proteome</keyword>